<organism evidence="2 3">
    <name type="scientific">Mucuna pruriens</name>
    <name type="common">Velvet bean</name>
    <name type="synonym">Dolichos pruriens</name>
    <dbReference type="NCBI Taxonomy" id="157652"/>
    <lineage>
        <taxon>Eukaryota</taxon>
        <taxon>Viridiplantae</taxon>
        <taxon>Streptophyta</taxon>
        <taxon>Embryophyta</taxon>
        <taxon>Tracheophyta</taxon>
        <taxon>Spermatophyta</taxon>
        <taxon>Magnoliopsida</taxon>
        <taxon>eudicotyledons</taxon>
        <taxon>Gunneridae</taxon>
        <taxon>Pentapetalae</taxon>
        <taxon>rosids</taxon>
        <taxon>fabids</taxon>
        <taxon>Fabales</taxon>
        <taxon>Fabaceae</taxon>
        <taxon>Papilionoideae</taxon>
        <taxon>50 kb inversion clade</taxon>
        <taxon>NPAAA clade</taxon>
        <taxon>indigoferoid/millettioid clade</taxon>
        <taxon>Phaseoleae</taxon>
        <taxon>Mucuna</taxon>
    </lineage>
</organism>
<evidence type="ECO:0000256" key="1">
    <source>
        <dbReference type="SAM" id="MobiDB-lite"/>
    </source>
</evidence>
<name>A0A371IAD1_MUCPR</name>
<feature type="region of interest" description="Disordered" evidence="1">
    <location>
        <begin position="1"/>
        <end position="102"/>
    </location>
</feature>
<reference evidence="2" key="1">
    <citation type="submission" date="2018-05" db="EMBL/GenBank/DDBJ databases">
        <title>Draft genome of Mucuna pruriens seed.</title>
        <authorList>
            <person name="Nnadi N.E."/>
            <person name="Vos R."/>
            <person name="Hasami M.H."/>
            <person name="Devisetty U.K."/>
            <person name="Aguiy J.C."/>
        </authorList>
    </citation>
    <scope>NUCLEOTIDE SEQUENCE [LARGE SCALE GENOMIC DNA]</scope>
    <source>
        <strain evidence="2">JCA_2017</strain>
    </source>
</reference>
<feature type="compositionally biased region" description="Basic residues" evidence="1">
    <location>
        <begin position="1"/>
        <end position="11"/>
    </location>
</feature>
<sequence>MSKSDAKKRKVKGNEKMGEKSKSDREKKELKEKRKDGEKRKREIRTKKETLSLGMRGIKRVIYPTQQEDKGKLKKSQGKKPQVDHSQRPIGEPRRNKEKEMMHKLILPNVGFELSHSLYKRRR</sequence>
<gene>
    <name evidence="2" type="ORF">CR513_03314</name>
</gene>
<dbReference type="Proteomes" id="UP000257109">
    <property type="component" value="Unassembled WGS sequence"/>
</dbReference>
<dbReference type="AlphaFoldDB" id="A0A371IAD1"/>
<evidence type="ECO:0000313" key="3">
    <source>
        <dbReference type="Proteomes" id="UP000257109"/>
    </source>
</evidence>
<dbReference type="EMBL" id="QJKJ01000551">
    <property type="protein sequence ID" value="RDY11945.1"/>
    <property type="molecule type" value="Genomic_DNA"/>
</dbReference>
<proteinExistence type="predicted"/>
<feature type="compositionally biased region" description="Basic and acidic residues" evidence="1">
    <location>
        <begin position="12"/>
        <end position="50"/>
    </location>
</feature>
<keyword evidence="3" id="KW-1185">Reference proteome</keyword>
<feature type="compositionally biased region" description="Basic and acidic residues" evidence="1">
    <location>
        <begin position="81"/>
        <end position="102"/>
    </location>
</feature>
<protein>
    <submittedName>
        <fullName evidence="2">Uncharacterized protein</fullName>
    </submittedName>
</protein>
<comment type="caution">
    <text evidence="2">The sequence shown here is derived from an EMBL/GenBank/DDBJ whole genome shotgun (WGS) entry which is preliminary data.</text>
</comment>
<feature type="non-terminal residue" evidence="2">
    <location>
        <position position="1"/>
    </location>
</feature>
<accession>A0A371IAD1</accession>
<evidence type="ECO:0000313" key="2">
    <source>
        <dbReference type="EMBL" id="RDY11945.1"/>
    </source>
</evidence>